<feature type="transmembrane region" description="Helical" evidence="1">
    <location>
        <begin position="127"/>
        <end position="144"/>
    </location>
</feature>
<keyword evidence="1" id="KW-1133">Transmembrane helix</keyword>
<dbReference type="RefSeq" id="WP_389222710.1">
    <property type="nucleotide sequence ID" value="NZ_JBIACJ010000013.1"/>
</dbReference>
<feature type="transmembrane region" description="Helical" evidence="1">
    <location>
        <begin position="32"/>
        <end position="54"/>
    </location>
</feature>
<keyword evidence="1" id="KW-0472">Membrane</keyword>
<protein>
    <submittedName>
        <fullName evidence="2">DMT family transporter</fullName>
    </submittedName>
</protein>
<dbReference type="Proteomes" id="UP001601058">
    <property type="component" value="Unassembled WGS sequence"/>
</dbReference>
<name>A0ABW6K2H8_9BACI</name>
<evidence type="ECO:0000256" key="1">
    <source>
        <dbReference type="SAM" id="Phobius"/>
    </source>
</evidence>
<dbReference type="PANTHER" id="PTHR34821:SF3">
    <property type="entry name" value="MEMBRANE PROTEIN"/>
    <property type="match status" value="1"/>
</dbReference>
<feature type="transmembrane region" description="Helical" evidence="1">
    <location>
        <begin position="66"/>
        <end position="86"/>
    </location>
</feature>
<dbReference type="Pfam" id="PF04657">
    <property type="entry name" value="DMT_YdcZ"/>
    <property type="match status" value="1"/>
</dbReference>
<accession>A0ABW6K2H8</accession>
<keyword evidence="3" id="KW-1185">Reference proteome</keyword>
<gene>
    <name evidence="2" type="ORF">ACFYKT_18830</name>
</gene>
<organism evidence="2 3">
    <name type="scientific">Cytobacillus mangrovibacter</name>
    <dbReference type="NCBI Taxonomy" id="3299024"/>
    <lineage>
        <taxon>Bacteria</taxon>
        <taxon>Bacillati</taxon>
        <taxon>Bacillota</taxon>
        <taxon>Bacilli</taxon>
        <taxon>Bacillales</taxon>
        <taxon>Bacillaceae</taxon>
        <taxon>Cytobacillus</taxon>
    </lineage>
</organism>
<reference evidence="2 3" key="1">
    <citation type="submission" date="2024-08" db="EMBL/GenBank/DDBJ databases">
        <title>Two novel Cytobacillus novel species.</title>
        <authorList>
            <person name="Liu G."/>
        </authorList>
    </citation>
    <scope>NUCLEOTIDE SEQUENCE [LARGE SCALE GENOMIC DNA]</scope>
    <source>
        <strain evidence="2 3">FJAT-53684</strain>
    </source>
</reference>
<keyword evidence="1" id="KW-0812">Transmembrane</keyword>
<comment type="caution">
    <text evidence="2">The sequence shown here is derived from an EMBL/GenBank/DDBJ whole genome shotgun (WGS) entry which is preliminary data.</text>
</comment>
<dbReference type="EMBL" id="JBIACJ010000013">
    <property type="protein sequence ID" value="MFE8698381.1"/>
    <property type="molecule type" value="Genomic_DNA"/>
</dbReference>
<evidence type="ECO:0000313" key="3">
    <source>
        <dbReference type="Proteomes" id="UP001601058"/>
    </source>
</evidence>
<dbReference type="PANTHER" id="PTHR34821">
    <property type="entry name" value="INNER MEMBRANE PROTEIN YDCZ"/>
    <property type="match status" value="1"/>
</dbReference>
<proteinExistence type="predicted"/>
<dbReference type="InterPro" id="IPR006750">
    <property type="entry name" value="YdcZ"/>
</dbReference>
<feature type="transmembrane region" description="Helical" evidence="1">
    <location>
        <begin position="92"/>
        <end position="115"/>
    </location>
</feature>
<sequence>MVVGLLFAIIAGSLVGLQNIFNSKVNERASTWSTTTLVLGLGFLASFLFGLVFEGKQLFDLQNMKTWYWFSGLIGVGVVTCIVNGMKLLGPTYTISIMMTSQLGFALLFDSFGWLGLAQVPFTFKHLMGVMIIVAGIAIFKFSGSGEKQKVSKATEKHKLVGN</sequence>
<evidence type="ECO:0000313" key="2">
    <source>
        <dbReference type="EMBL" id="MFE8698381.1"/>
    </source>
</evidence>